<gene>
    <name evidence="2" type="ORF">BJG266_LOCUS41836</name>
    <name evidence="3" type="ORF">QVE165_LOCUS58712</name>
</gene>
<evidence type="ECO:0000313" key="4">
    <source>
        <dbReference type="Proteomes" id="UP000663832"/>
    </source>
</evidence>
<dbReference type="OrthoDB" id="10473911at2759"/>
<feature type="compositionally biased region" description="Polar residues" evidence="1">
    <location>
        <begin position="137"/>
        <end position="146"/>
    </location>
</feature>
<dbReference type="EMBL" id="CAJNOI010002456">
    <property type="protein sequence ID" value="CAF1476723.1"/>
    <property type="molecule type" value="Genomic_DNA"/>
</dbReference>
<dbReference type="AlphaFoldDB" id="A0A816DUF0"/>
<feature type="region of interest" description="Disordered" evidence="1">
    <location>
        <begin position="88"/>
        <end position="162"/>
    </location>
</feature>
<dbReference type="EMBL" id="CAJNOM010002776">
    <property type="protein sequence ID" value="CAF1637479.1"/>
    <property type="molecule type" value="Genomic_DNA"/>
</dbReference>
<dbReference type="Proteomes" id="UP000663832">
    <property type="component" value="Unassembled WGS sequence"/>
</dbReference>
<protein>
    <submittedName>
        <fullName evidence="3">Uncharacterized protein</fullName>
    </submittedName>
</protein>
<evidence type="ECO:0000313" key="3">
    <source>
        <dbReference type="EMBL" id="CAF1637479.1"/>
    </source>
</evidence>
<evidence type="ECO:0000313" key="2">
    <source>
        <dbReference type="EMBL" id="CAF1476723.1"/>
    </source>
</evidence>
<organism evidence="3 4">
    <name type="scientific">Adineta steineri</name>
    <dbReference type="NCBI Taxonomy" id="433720"/>
    <lineage>
        <taxon>Eukaryota</taxon>
        <taxon>Metazoa</taxon>
        <taxon>Spiralia</taxon>
        <taxon>Gnathifera</taxon>
        <taxon>Rotifera</taxon>
        <taxon>Eurotatoria</taxon>
        <taxon>Bdelloidea</taxon>
        <taxon>Adinetida</taxon>
        <taxon>Adinetidae</taxon>
        <taxon>Adineta</taxon>
    </lineage>
</organism>
<reference evidence="3" key="1">
    <citation type="submission" date="2021-02" db="EMBL/GenBank/DDBJ databases">
        <authorList>
            <person name="Nowell W R."/>
        </authorList>
    </citation>
    <scope>NUCLEOTIDE SEQUENCE</scope>
</reference>
<feature type="non-terminal residue" evidence="3">
    <location>
        <position position="1"/>
    </location>
</feature>
<name>A0A816DUF0_9BILA</name>
<keyword evidence="4" id="KW-1185">Reference proteome</keyword>
<dbReference type="Proteomes" id="UP000663877">
    <property type="component" value="Unassembled WGS sequence"/>
</dbReference>
<evidence type="ECO:0000256" key="1">
    <source>
        <dbReference type="SAM" id="MobiDB-lite"/>
    </source>
</evidence>
<proteinExistence type="predicted"/>
<comment type="caution">
    <text evidence="3">The sequence shown here is derived from an EMBL/GenBank/DDBJ whole genome shotgun (WGS) entry which is preliminary data.</text>
</comment>
<accession>A0A816DUF0</accession>
<sequence length="214" mass="24245">QLIRTITSTQLIEPIDHSNSNLLNAQAGSTKNILENIDESEDDERIKRLEYEQLTLGQKIKTLKRSQTSYKTLNAELTRYEWLENATTNSGHNRDRNRIDSASYKRTQSYDPSRPSHHTHSEMGGRPSSIHEDETENGTTQASNVSIRFPSQDPSMFDDHQSTTTNTLNEITFAPAIDLELNFQIQIASGSYNLYTSRDLISISSFTTINSTTQ</sequence>